<dbReference type="EMBL" id="JAMKFB020000013">
    <property type="protein sequence ID" value="KAL0177321.1"/>
    <property type="molecule type" value="Genomic_DNA"/>
</dbReference>
<evidence type="ECO:0000256" key="1">
    <source>
        <dbReference type="SAM" id="Phobius"/>
    </source>
</evidence>
<keyword evidence="1" id="KW-0472">Membrane</keyword>
<dbReference type="AlphaFoldDB" id="A0ABD0PV72"/>
<reference evidence="2 3" key="1">
    <citation type="submission" date="2024-05" db="EMBL/GenBank/DDBJ databases">
        <title>Genome sequencing and assembly of Indian major carp, Cirrhinus mrigala (Hamilton, 1822).</title>
        <authorList>
            <person name="Mohindra V."/>
            <person name="Chowdhury L.M."/>
            <person name="Lal K."/>
            <person name="Jena J.K."/>
        </authorList>
    </citation>
    <scope>NUCLEOTIDE SEQUENCE [LARGE SCALE GENOMIC DNA]</scope>
    <source>
        <strain evidence="2">CM1030</strain>
        <tissue evidence="2">Blood</tissue>
    </source>
</reference>
<name>A0ABD0PV72_CIRMR</name>
<accession>A0ABD0PV72</accession>
<evidence type="ECO:0000313" key="3">
    <source>
        <dbReference type="Proteomes" id="UP001529510"/>
    </source>
</evidence>
<feature type="transmembrane region" description="Helical" evidence="1">
    <location>
        <begin position="119"/>
        <end position="142"/>
    </location>
</feature>
<keyword evidence="3" id="KW-1185">Reference proteome</keyword>
<gene>
    <name evidence="2" type="ORF">M9458_026215</name>
</gene>
<keyword evidence="1" id="KW-0812">Transmembrane</keyword>
<dbReference type="Proteomes" id="UP001529510">
    <property type="component" value="Unassembled WGS sequence"/>
</dbReference>
<sequence>TPPAAPHHSVPPAHPTLVLSHSAPDLRISASVARTLSSDLALCVLGTTLARWLSVSGSTTTCSAAIGHRPWNQQPFLHNGSSLCWLHRGSPSWLWPGSRHLAPPAPSPSCLFPGSSLHLIQFIVLLLNLLQFCLPAFLLALCHPQVTIPHPLLCPPPKSSSVPPFVVPVAQSHTRQERGELTYPRPVCCV</sequence>
<comment type="caution">
    <text evidence="2">The sequence shown here is derived from an EMBL/GenBank/DDBJ whole genome shotgun (WGS) entry which is preliminary data.</text>
</comment>
<keyword evidence="1" id="KW-1133">Transmembrane helix</keyword>
<protein>
    <submittedName>
        <fullName evidence="2">Uncharacterized protein</fullName>
    </submittedName>
</protein>
<organism evidence="2 3">
    <name type="scientific">Cirrhinus mrigala</name>
    <name type="common">Mrigala</name>
    <dbReference type="NCBI Taxonomy" id="683832"/>
    <lineage>
        <taxon>Eukaryota</taxon>
        <taxon>Metazoa</taxon>
        <taxon>Chordata</taxon>
        <taxon>Craniata</taxon>
        <taxon>Vertebrata</taxon>
        <taxon>Euteleostomi</taxon>
        <taxon>Actinopterygii</taxon>
        <taxon>Neopterygii</taxon>
        <taxon>Teleostei</taxon>
        <taxon>Ostariophysi</taxon>
        <taxon>Cypriniformes</taxon>
        <taxon>Cyprinidae</taxon>
        <taxon>Labeoninae</taxon>
        <taxon>Labeonini</taxon>
        <taxon>Cirrhinus</taxon>
    </lineage>
</organism>
<proteinExistence type="predicted"/>
<feature type="non-terminal residue" evidence="2">
    <location>
        <position position="1"/>
    </location>
</feature>
<evidence type="ECO:0000313" key="2">
    <source>
        <dbReference type="EMBL" id="KAL0177321.1"/>
    </source>
</evidence>